<reference evidence="1 2" key="1">
    <citation type="journal article" date="2014" name="PLoS ONE">
        <title>Characterization of Newly Isolated Lytic Bacteriophages Active against Acinetobacter baumannii.</title>
        <authorList>
            <person name="Merabishvili M."/>
            <person name="Vandenheuvel D."/>
            <person name="Kropinski A.M."/>
            <person name="Mast J."/>
            <person name="De Vos D."/>
            <person name="Verbeken G."/>
            <person name="Noben J.P."/>
            <person name="Lavigne R."/>
            <person name="Vaneechoutte M."/>
            <person name="Pirnay J.P."/>
        </authorList>
    </citation>
    <scope>NUCLEOTIDE SEQUENCE [LARGE SCALE GENOMIC DNA]</scope>
</reference>
<dbReference type="Proteomes" id="UP000028860">
    <property type="component" value="Segment"/>
</dbReference>
<accession>A0A075DXM8</accession>
<dbReference type="OrthoDB" id="8156at10239"/>
<dbReference type="Pfam" id="PF17212">
    <property type="entry name" value="Tube"/>
    <property type="match status" value="1"/>
</dbReference>
<dbReference type="RefSeq" id="YP_009103252.1">
    <property type="nucleotide sequence ID" value="NC_025457.1"/>
</dbReference>
<evidence type="ECO:0000313" key="2">
    <source>
        <dbReference type="Proteomes" id="UP000028860"/>
    </source>
</evidence>
<sequence length="185" mass="21379">MDMLEAVNTVLPYMGEHVVTRIEGAKHPSVDLIQAAIKRQQVTLLTTGWWFNELHLKLLPNQQGFIDVPEDTLEAYGKNISVTLDGERFFNLDEGSRYFSKPLEVKIVRNVPFEKLPETAALYVTYKAAIEVYTADLGAEDVLQILNNYANDNLISFKELNLRQRKYNSKRTARQFSSYNRLRHR</sequence>
<protein>
    <submittedName>
        <fullName evidence="1">Putative tail tubular protein A</fullName>
    </submittedName>
</protein>
<evidence type="ECO:0000313" key="1">
    <source>
        <dbReference type="EMBL" id="AHY26812.1"/>
    </source>
</evidence>
<name>A0A075DXM8_9CAUD</name>
<keyword evidence="2" id="KW-1185">Reference proteome</keyword>
<dbReference type="KEGG" id="vg:22112173"/>
<dbReference type="EMBL" id="KJ473423">
    <property type="protein sequence ID" value="AHY26812.1"/>
    <property type="molecule type" value="Genomic_DNA"/>
</dbReference>
<proteinExistence type="predicted"/>
<organism evidence="1 2">
    <name type="scientific">Acinetobacter phage vB_AbaP_Acibel007</name>
    <dbReference type="NCBI Taxonomy" id="1481187"/>
    <lineage>
        <taxon>Viruses</taxon>
        <taxon>Duplodnaviria</taxon>
        <taxon>Heunggongvirae</taxon>
        <taxon>Uroviricota</taxon>
        <taxon>Caudoviricetes</taxon>
        <taxon>Autographivirales</taxon>
        <taxon>Autoscriptoviridae</taxon>
        <taxon>Beijerinckvirinae</taxon>
        <taxon>Daemvirus</taxon>
        <taxon>Daemvirus acibel007</taxon>
    </lineage>
</organism>
<dbReference type="GeneID" id="22112173"/>
<dbReference type="InterPro" id="IPR033767">
    <property type="entry name" value="Tail_Gp11"/>
</dbReference>
<gene>
    <name evidence="1" type="ORF">vB_AbaP_Acibel007_41</name>
</gene>